<dbReference type="EMBL" id="FXUF01000025">
    <property type="protein sequence ID" value="SMP72033.1"/>
    <property type="molecule type" value="Genomic_DNA"/>
</dbReference>
<accession>A0AA45WZ29</accession>
<dbReference type="RefSeq" id="WP_283410880.1">
    <property type="nucleotide sequence ID" value="NZ_FXUF01000025.1"/>
</dbReference>
<dbReference type="Proteomes" id="UP001158066">
    <property type="component" value="Unassembled WGS sequence"/>
</dbReference>
<dbReference type="Pfam" id="PF13148">
    <property type="entry name" value="DUF3987"/>
    <property type="match status" value="1"/>
</dbReference>
<gene>
    <name evidence="1" type="ORF">SAMN06296020_1258</name>
</gene>
<sequence length="492" mass="53765">MNVTGQTARVTNFKQNNVSLIWGDPTELKDSEPPLYPIDALPSILSNYVGSLSAAMQVPQDMVASLVLAAVSTAAQKRVDISGNSDWTEPANIFTMVALNPGERKSAAISAVMGPIKKFEQDKANELQSLASSQQAQKDAYESAAELLKSKYAKAPSQDNLSAYLDAKKEVAEFKVQAIPRLTTADVTQEKLADLLYTHGKMSLISAEGGIFNIMNGLYSKSTNIDIFLCGHANDTVIVDRVGRPPLIIDKAILTIGLAVQPQVLESAIKNKDFIGKGLMARFLFSVPAPMIGHRDVNPPILSPSVKSEYNNLIRNLLDDPSELHLSLSSQASVALTNYRRELEPTLRCNGTYDPYTAWGSKAPGAVLRIAALIHVSGKKTGTIVDAESIKNAIRIVEYYSAHAKRAFGGGESQLINLSKKVLSYIENKKMKEITTRDIMRAYANDFRTSEDTKPIIVKLISSGYLQESVSSIKKQGPKAMVYQVNPQCYEY</sequence>
<proteinExistence type="predicted"/>
<protein>
    <recommendedName>
        <fullName evidence="3">DUF3987 domain-containing protein</fullName>
    </recommendedName>
</protein>
<evidence type="ECO:0000313" key="2">
    <source>
        <dbReference type="Proteomes" id="UP001158066"/>
    </source>
</evidence>
<evidence type="ECO:0008006" key="3">
    <source>
        <dbReference type="Google" id="ProtNLM"/>
    </source>
</evidence>
<reference evidence="1" key="1">
    <citation type="submission" date="2017-05" db="EMBL/GenBank/DDBJ databases">
        <authorList>
            <person name="Varghese N."/>
            <person name="Submissions S."/>
        </authorList>
    </citation>
    <scope>NUCLEOTIDE SEQUENCE</scope>
    <source>
        <strain evidence="1">Su22</strain>
    </source>
</reference>
<comment type="caution">
    <text evidence="1">The sequence shown here is derived from an EMBL/GenBank/DDBJ whole genome shotgun (WGS) entry which is preliminary data.</text>
</comment>
<name>A0AA45WZ29_9CLOT</name>
<dbReference type="InterPro" id="IPR025048">
    <property type="entry name" value="DUF3987"/>
</dbReference>
<evidence type="ECO:0000313" key="1">
    <source>
        <dbReference type="EMBL" id="SMP72033.1"/>
    </source>
</evidence>
<dbReference type="AlphaFoldDB" id="A0AA45WZ29"/>
<organism evidence="1 2">
    <name type="scientific">Anoxynatronum buryatiense</name>
    <dbReference type="NCBI Taxonomy" id="489973"/>
    <lineage>
        <taxon>Bacteria</taxon>
        <taxon>Bacillati</taxon>
        <taxon>Bacillota</taxon>
        <taxon>Clostridia</taxon>
        <taxon>Eubacteriales</taxon>
        <taxon>Clostridiaceae</taxon>
        <taxon>Anoxynatronum</taxon>
    </lineage>
</organism>
<keyword evidence="2" id="KW-1185">Reference proteome</keyword>